<reference evidence="2" key="1">
    <citation type="journal article" date="2023" name="G3 (Bethesda)">
        <title>A reference genome for the long-term kleptoplast-retaining sea slug Elysia crispata morphotype clarki.</title>
        <authorList>
            <person name="Eastman K.E."/>
            <person name="Pendleton A.L."/>
            <person name="Shaikh M.A."/>
            <person name="Suttiyut T."/>
            <person name="Ogas R."/>
            <person name="Tomko P."/>
            <person name="Gavelis G."/>
            <person name="Widhalm J.R."/>
            <person name="Wisecaver J.H."/>
        </authorList>
    </citation>
    <scope>NUCLEOTIDE SEQUENCE</scope>
    <source>
        <strain evidence="2">ECLA1</strain>
    </source>
</reference>
<feature type="compositionally biased region" description="Basic residues" evidence="1">
    <location>
        <begin position="77"/>
        <end position="86"/>
    </location>
</feature>
<dbReference type="EMBL" id="JAWDGP010006072">
    <property type="protein sequence ID" value="KAK3747800.1"/>
    <property type="molecule type" value="Genomic_DNA"/>
</dbReference>
<dbReference type="AlphaFoldDB" id="A0AAE0YJ44"/>
<evidence type="ECO:0000256" key="1">
    <source>
        <dbReference type="SAM" id="MobiDB-lite"/>
    </source>
</evidence>
<gene>
    <name evidence="2" type="ORF">RRG08_057344</name>
</gene>
<protein>
    <submittedName>
        <fullName evidence="2">Uncharacterized protein</fullName>
    </submittedName>
</protein>
<organism evidence="2 3">
    <name type="scientific">Elysia crispata</name>
    <name type="common">lettuce slug</name>
    <dbReference type="NCBI Taxonomy" id="231223"/>
    <lineage>
        <taxon>Eukaryota</taxon>
        <taxon>Metazoa</taxon>
        <taxon>Spiralia</taxon>
        <taxon>Lophotrochozoa</taxon>
        <taxon>Mollusca</taxon>
        <taxon>Gastropoda</taxon>
        <taxon>Heterobranchia</taxon>
        <taxon>Euthyneura</taxon>
        <taxon>Panpulmonata</taxon>
        <taxon>Sacoglossa</taxon>
        <taxon>Placobranchoidea</taxon>
        <taxon>Plakobranchidae</taxon>
        <taxon>Elysia</taxon>
    </lineage>
</organism>
<name>A0AAE0YJ44_9GAST</name>
<sequence>MFHRECFIGGNHCEGPPVGGKSGPFALPLSRGFRGSRGFWGCVTQQGAKAYSSEIFLGAGRSPLRANLSPKTESRRQGRIPRKGSFPRRGILITPRKSPDFERRGFALFNEGSEANLEKGLPSGRILLRAIAPRQLPESRSEFSKSNRCRRHLLASPPSGGSFPSEREKRPSFGGGGLGYF</sequence>
<dbReference type="Proteomes" id="UP001283361">
    <property type="component" value="Unassembled WGS sequence"/>
</dbReference>
<evidence type="ECO:0000313" key="2">
    <source>
        <dbReference type="EMBL" id="KAK3747800.1"/>
    </source>
</evidence>
<evidence type="ECO:0000313" key="3">
    <source>
        <dbReference type="Proteomes" id="UP001283361"/>
    </source>
</evidence>
<keyword evidence="3" id="KW-1185">Reference proteome</keyword>
<feature type="region of interest" description="Disordered" evidence="1">
    <location>
        <begin position="137"/>
        <end position="181"/>
    </location>
</feature>
<comment type="caution">
    <text evidence="2">The sequence shown here is derived from an EMBL/GenBank/DDBJ whole genome shotgun (WGS) entry which is preliminary data.</text>
</comment>
<feature type="region of interest" description="Disordered" evidence="1">
    <location>
        <begin position="66"/>
        <end position="90"/>
    </location>
</feature>
<accession>A0AAE0YJ44</accession>
<proteinExistence type="predicted"/>